<evidence type="ECO:0000256" key="1">
    <source>
        <dbReference type="SAM" id="MobiDB-lite"/>
    </source>
</evidence>
<dbReference type="VEuPathDB" id="FungiDB:HMPREF1541_02005"/>
<evidence type="ECO:0000313" key="2">
    <source>
        <dbReference type="EMBL" id="ETN42847.1"/>
    </source>
</evidence>
<reference evidence="2 3" key="1">
    <citation type="submission" date="2013-03" db="EMBL/GenBank/DDBJ databases">
        <title>The Genome Sequence of Phialophora europaea CBS 101466.</title>
        <authorList>
            <consortium name="The Broad Institute Genomics Platform"/>
            <person name="Cuomo C."/>
            <person name="de Hoog S."/>
            <person name="Gorbushina A."/>
            <person name="Walker B."/>
            <person name="Young S.K."/>
            <person name="Zeng Q."/>
            <person name="Gargeya S."/>
            <person name="Fitzgerald M."/>
            <person name="Haas B."/>
            <person name="Abouelleil A."/>
            <person name="Allen A.W."/>
            <person name="Alvarado L."/>
            <person name="Arachchi H.M."/>
            <person name="Berlin A.M."/>
            <person name="Chapman S.B."/>
            <person name="Gainer-Dewar J."/>
            <person name="Goldberg J."/>
            <person name="Griggs A."/>
            <person name="Gujja S."/>
            <person name="Hansen M."/>
            <person name="Howarth C."/>
            <person name="Imamovic A."/>
            <person name="Ireland A."/>
            <person name="Larimer J."/>
            <person name="McCowan C."/>
            <person name="Murphy C."/>
            <person name="Pearson M."/>
            <person name="Poon T.W."/>
            <person name="Priest M."/>
            <person name="Roberts A."/>
            <person name="Saif S."/>
            <person name="Shea T."/>
            <person name="Sisk P."/>
            <person name="Sykes S."/>
            <person name="Wortman J."/>
            <person name="Nusbaum C."/>
            <person name="Birren B."/>
        </authorList>
    </citation>
    <scope>NUCLEOTIDE SEQUENCE [LARGE SCALE GENOMIC DNA]</scope>
    <source>
        <strain evidence="2 3">CBS 101466</strain>
    </source>
</reference>
<feature type="region of interest" description="Disordered" evidence="1">
    <location>
        <begin position="46"/>
        <end position="71"/>
    </location>
</feature>
<dbReference type="RefSeq" id="XP_008714583.1">
    <property type="nucleotide sequence ID" value="XM_008716361.1"/>
</dbReference>
<gene>
    <name evidence="2" type="ORF">HMPREF1541_02005</name>
</gene>
<dbReference type="InParanoid" id="W2S2E5"/>
<protein>
    <submittedName>
        <fullName evidence="2">Uncharacterized protein</fullName>
    </submittedName>
</protein>
<accession>W2S2E5</accession>
<evidence type="ECO:0000313" key="3">
    <source>
        <dbReference type="Proteomes" id="UP000030752"/>
    </source>
</evidence>
<dbReference type="Proteomes" id="UP000030752">
    <property type="component" value="Unassembled WGS sequence"/>
</dbReference>
<organism evidence="2 3">
    <name type="scientific">Cyphellophora europaea (strain CBS 101466)</name>
    <name type="common">Phialophora europaea</name>
    <dbReference type="NCBI Taxonomy" id="1220924"/>
    <lineage>
        <taxon>Eukaryota</taxon>
        <taxon>Fungi</taxon>
        <taxon>Dikarya</taxon>
        <taxon>Ascomycota</taxon>
        <taxon>Pezizomycotina</taxon>
        <taxon>Eurotiomycetes</taxon>
        <taxon>Chaetothyriomycetidae</taxon>
        <taxon>Chaetothyriales</taxon>
        <taxon>Cyphellophoraceae</taxon>
        <taxon>Cyphellophora</taxon>
    </lineage>
</organism>
<keyword evidence="3" id="KW-1185">Reference proteome</keyword>
<proteinExistence type="predicted"/>
<dbReference type="AlphaFoldDB" id="W2S2E5"/>
<sequence length="71" mass="8188">MGLMSKLQNKIELYRLEQKYTRRKNRSTFTTGAQYVDGEYVYQPDGQLSASSTGSTGSTNKRRSMWMSPRN</sequence>
<name>W2S2E5_CYPE1</name>
<dbReference type="GeneID" id="19969344"/>
<feature type="compositionally biased region" description="Low complexity" evidence="1">
    <location>
        <begin position="49"/>
        <end position="59"/>
    </location>
</feature>
<dbReference type="EMBL" id="KB822718">
    <property type="protein sequence ID" value="ETN42847.1"/>
    <property type="molecule type" value="Genomic_DNA"/>
</dbReference>
<dbReference type="OrthoDB" id="5285218at2759"/>
<dbReference type="HOGENOM" id="CLU_110315_2_0_1"/>
<dbReference type="eggNOG" id="ENOG502SG78">
    <property type="taxonomic scope" value="Eukaryota"/>
</dbReference>